<sequence length="157" mass="18076">MRQLAYFHMIHESDLVRRQSTRMDRRTFAILCHLLRTVSGLSLTEIVDIEEMVAMFLHLVPLAIVRLYEELIKRPIPVTNNCNDQRWKSFENCLGTLDRTYIRVNVPATNRPIFRTHKGKIATNIPGICDTKGDLVYVLVDWEGSAADSRILHDALA</sequence>
<comment type="caution">
    <text evidence="1">The sequence shown here is derived from an EMBL/GenBank/DDBJ whole genome shotgun (WGS) entry which is preliminary data.</text>
</comment>
<reference evidence="3 4" key="1">
    <citation type="submission" date="2019-08" db="EMBL/GenBank/DDBJ databases">
        <title>Draft genome sequences of two oriental melons (Cucumis melo L. var makuwa).</title>
        <authorList>
            <person name="Kwon S.-Y."/>
        </authorList>
    </citation>
    <scope>NUCLEOTIDE SEQUENCE [LARGE SCALE GENOMIC DNA]</scope>
    <source>
        <strain evidence="4">cv. Chang Bougi</strain>
        <strain evidence="3">cv. SW 3</strain>
        <tissue evidence="1">Leaf</tissue>
    </source>
</reference>
<dbReference type="InterPro" id="IPR045249">
    <property type="entry name" value="HARBI1-like"/>
</dbReference>
<dbReference type="PANTHER" id="PTHR22930">
    <property type="match status" value="1"/>
</dbReference>
<dbReference type="PANTHER" id="PTHR22930:SF293">
    <property type="entry name" value="PROTEIN ALP1-LIKE"/>
    <property type="match status" value="1"/>
</dbReference>
<proteinExistence type="predicted"/>
<evidence type="ECO:0000313" key="3">
    <source>
        <dbReference type="Proteomes" id="UP000321393"/>
    </source>
</evidence>
<evidence type="ECO:0000313" key="4">
    <source>
        <dbReference type="Proteomes" id="UP000321947"/>
    </source>
</evidence>
<evidence type="ECO:0000313" key="2">
    <source>
        <dbReference type="EMBL" id="TYK24864.1"/>
    </source>
</evidence>
<dbReference type="Proteomes" id="UP000321393">
    <property type="component" value="Unassembled WGS sequence"/>
</dbReference>
<name>A0A5A7UZ39_CUCMM</name>
<protein>
    <submittedName>
        <fullName evidence="1">Retrotransposon protein</fullName>
    </submittedName>
</protein>
<accession>A0A5A7UZ39</accession>
<evidence type="ECO:0000313" key="1">
    <source>
        <dbReference type="EMBL" id="KAA0059917.1"/>
    </source>
</evidence>
<dbReference type="AlphaFoldDB" id="A0A5A7UZ39"/>
<dbReference type="EMBL" id="SSTD01003836">
    <property type="protein sequence ID" value="TYK24864.1"/>
    <property type="molecule type" value="Genomic_DNA"/>
</dbReference>
<dbReference type="EMBL" id="SSTE01005892">
    <property type="protein sequence ID" value="KAA0059917.1"/>
    <property type="molecule type" value="Genomic_DNA"/>
</dbReference>
<dbReference type="Proteomes" id="UP000321947">
    <property type="component" value="Unassembled WGS sequence"/>
</dbReference>
<organism evidence="1 3">
    <name type="scientific">Cucumis melo var. makuwa</name>
    <name type="common">Oriental melon</name>
    <dbReference type="NCBI Taxonomy" id="1194695"/>
    <lineage>
        <taxon>Eukaryota</taxon>
        <taxon>Viridiplantae</taxon>
        <taxon>Streptophyta</taxon>
        <taxon>Embryophyta</taxon>
        <taxon>Tracheophyta</taxon>
        <taxon>Spermatophyta</taxon>
        <taxon>Magnoliopsida</taxon>
        <taxon>eudicotyledons</taxon>
        <taxon>Gunneridae</taxon>
        <taxon>Pentapetalae</taxon>
        <taxon>rosids</taxon>
        <taxon>fabids</taxon>
        <taxon>Cucurbitales</taxon>
        <taxon>Cucurbitaceae</taxon>
        <taxon>Benincaseae</taxon>
        <taxon>Cucumis</taxon>
    </lineage>
</organism>
<gene>
    <name evidence="2" type="ORF">E5676_scaffold184G001330</name>
    <name evidence="1" type="ORF">E6C27_scaffold108G002220</name>
</gene>